<evidence type="ECO:0000313" key="2">
    <source>
        <dbReference type="Proteomes" id="UP000748752"/>
    </source>
</evidence>
<gene>
    <name evidence="1" type="ORF">CKO31_02170</name>
</gene>
<comment type="caution">
    <text evidence="1">The sequence shown here is derived from an EMBL/GenBank/DDBJ whole genome shotgun (WGS) entry which is preliminary data.</text>
</comment>
<organism evidence="1 2">
    <name type="scientific">Thiohalocapsa halophila</name>
    <dbReference type="NCBI Taxonomy" id="69359"/>
    <lineage>
        <taxon>Bacteria</taxon>
        <taxon>Pseudomonadati</taxon>
        <taxon>Pseudomonadota</taxon>
        <taxon>Gammaproteobacteria</taxon>
        <taxon>Chromatiales</taxon>
        <taxon>Chromatiaceae</taxon>
        <taxon>Thiohalocapsa</taxon>
    </lineage>
</organism>
<protein>
    <submittedName>
        <fullName evidence="1">Uncharacterized protein</fullName>
    </submittedName>
</protein>
<dbReference type="EMBL" id="NRRV01000003">
    <property type="protein sequence ID" value="MBK1629563.1"/>
    <property type="molecule type" value="Genomic_DNA"/>
</dbReference>
<keyword evidence="2" id="KW-1185">Reference proteome</keyword>
<proteinExistence type="predicted"/>
<dbReference type="RefSeq" id="WP_200233641.1">
    <property type="nucleotide sequence ID" value="NZ_NRRV01000003.1"/>
</dbReference>
<name>A0ABS1CCU9_9GAMM</name>
<evidence type="ECO:0000313" key="1">
    <source>
        <dbReference type="EMBL" id="MBK1629563.1"/>
    </source>
</evidence>
<reference evidence="1 2" key="1">
    <citation type="journal article" date="2020" name="Microorganisms">
        <title>Osmotic Adaptation and Compatible Solute Biosynthesis of Phototrophic Bacteria as Revealed from Genome Analyses.</title>
        <authorList>
            <person name="Imhoff J.F."/>
            <person name="Rahn T."/>
            <person name="Kunzel S."/>
            <person name="Keller A."/>
            <person name="Neulinger S.C."/>
        </authorList>
    </citation>
    <scope>NUCLEOTIDE SEQUENCE [LARGE SCALE GENOMIC DNA]</scope>
    <source>
        <strain evidence="1 2">DSM 6210</strain>
    </source>
</reference>
<dbReference type="Proteomes" id="UP000748752">
    <property type="component" value="Unassembled WGS sequence"/>
</dbReference>
<sequence>MDSSSIQLADSHIDSIEHTAERLRIHFSRAVIIKTMTGSAEKTLWWQSGDLLLDAPELDGPVPEGPLACAGGDIDDNIYTYRDMIPLPLSSRGAIRVELHFQGEAPDLVASGSAIELKMHDVPKYQRHIRDE</sequence>
<accession>A0ABS1CCU9</accession>